<proteinExistence type="predicted"/>
<dbReference type="Proteomes" id="UP000287247">
    <property type="component" value="Unassembled WGS sequence"/>
</dbReference>
<comment type="caution">
    <text evidence="2">The sequence shown here is derived from an EMBL/GenBank/DDBJ whole genome shotgun (WGS) entry which is preliminary data.</text>
</comment>
<dbReference type="InterPro" id="IPR036250">
    <property type="entry name" value="AcylCo_DH-like_C"/>
</dbReference>
<dbReference type="AlphaFoldDB" id="A0A401ICM1"/>
<dbReference type="PANTHER" id="PTHR43884:SF12">
    <property type="entry name" value="ISOVALERYL-COA DEHYDROGENASE, MITOCHONDRIAL-RELATED"/>
    <property type="match status" value="1"/>
</dbReference>
<dbReference type="EMBL" id="BDQK01000001">
    <property type="protein sequence ID" value="GBF78986.1"/>
    <property type="molecule type" value="Genomic_DNA"/>
</dbReference>
<accession>A0A401ICM1</accession>
<organism evidence="2 3">
    <name type="scientific">Aphanothece sacrum FPU1</name>
    <dbReference type="NCBI Taxonomy" id="1920663"/>
    <lineage>
        <taxon>Bacteria</taxon>
        <taxon>Bacillati</taxon>
        <taxon>Cyanobacteriota</taxon>
        <taxon>Cyanophyceae</taxon>
        <taxon>Oscillatoriophycideae</taxon>
        <taxon>Chroococcales</taxon>
        <taxon>Aphanothecaceae</taxon>
        <taxon>Aphanothece</taxon>
    </lineage>
</organism>
<dbReference type="RefSeq" id="WP_124977579.1">
    <property type="nucleotide sequence ID" value="NZ_BDQK01000001.1"/>
</dbReference>
<dbReference type="InterPro" id="IPR046373">
    <property type="entry name" value="Acyl-CoA_Oxase/DH_mid-dom_sf"/>
</dbReference>
<evidence type="ECO:0000259" key="1">
    <source>
        <dbReference type="Pfam" id="PF02771"/>
    </source>
</evidence>
<dbReference type="InterPro" id="IPR009100">
    <property type="entry name" value="AcylCoA_DH/oxidase_NM_dom_sf"/>
</dbReference>
<dbReference type="GO" id="GO:0003995">
    <property type="term" value="F:acyl-CoA dehydrogenase activity"/>
    <property type="evidence" value="ECO:0007669"/>
    <property type="project" value="TreeGrafter"/>
</dbReference>
<dbReference type="InterPro" id="IPR013786">
    <property type="entry name" value="AcylCoA_DH/ox_N"/>
</dbReference>
<dbReference type="Gene3D" id="2.40.110.10">
    <property type="entry name" value="Butyryl-CoA Dehydrogenase, subunit A, domain 2"/>
    <property type="match status" value="1"/>
</dbReference>
<dbReference type="Pfam" id="PF02771">
    <property type="entry name" value="Acyl-CoA_dh_N"/>
    <property type="match status" value="1"/>
</dbReference>
<evidence type="ECO:0000313" key="2">
    <source>
        <dbReference type="EMBL" id="GBF78986.1"/>
    </source>
</evidence>
<dbReference type="SUPFAM" id="SSF47203">
    <property type="entry name" value="Acyl-CoA dehydrogenase C-terminal domain-like"/>
    <property type="match status" value="1"/>
</dbReference>
<name>A0A401ICM1_APHSA</name>
<dbReference type="PANTHER" id="PTHR43884">
    <property type="entry name" value="ACYL-COA DEHYDROGENASE"/>
    <property type="match status" value="1"/>
</dbReference>
<dbReference type="Gene3D" id="1.20.140.10">
    <property type="entry name" value="Butyryl-CoA Dehydrogenase, subunit A, domain 3"/>
    <property type="match status" value="1"/>
</dbReference>
<dbReference type="Gene3D" id="1.10.540.10">
    <property type="entry name" value="Acyl-CoA dehydrogenase/oxidase, N-terminal domain"/>
    <property type="match status" value="1"/>
</dbReference>
<reference evidence="3" key="1">
    <citation type="submission" date="2017-05" db="EMBL/GenBank/DDBJ databases">
        <title>Physiological properties and genetic analysis related to exopolysaccharide production of fresh-water unicellular cyanobacterium Aphanothece sacrum, Suizenji Nori, that has been cultured as a food source in Japan.</title>
        <authorList>
            <person name="Kanesaki Y."/>
            <person name="Yoshikawa S."/>
            <person name="Ohki K."/>
        </authorList>
    </citation>
    <scope>NUCLEOTIDE SEQUENCE [LARGE SCALE GENOMIC DNA]</scope>
    <source>
        <strain evidence="3">FPU1</strain>
    </source>
</reference>
<dbReference type="OrthoDB" id="5365325at2"/>
<sequence length="371" mass="41847">MSSLKENKNISQIENKNNFLEKIESYLKNFVEPVASEIDQSPDALRTALQGLINYSLLSVKIPKFWGGLELDTETFYLFQQLISRYSGALAFLQVQHQGAVSAIISSQNESLKQQYLPQIVQNKLLCGLGFSQLRRKGEPMITATPIDGGYEINGTVPWLTGFDFFDVFLLGANLDDGQEIRGIVPFSQYSDNTGSKITFSEPMKLGAMQSTNTVSATFKNWFLSSENVVSIAQAETIHENDKKVVLYPSFLILGCAKAGLDIMEKVAQTKQLDFIQEGFEHLNEEFNHCQEKIKEAIKIKFRYFEDDLQLRVWAINLAQRCTKAAVTVSSGAANYYDHPAQRVYREALVFTVFGQTTDIMKATLEQLMYN</sequence>
<dbReference type="SUPFAM" id="SSF56645">
    <property type="entry name" value="Acyl-CoA dehydrogenase NM domain-like"/>
    <property type="match status" value="1"/>
</dbReference>
<dbReference type="GO" id="GO:0050660">
    <property type="term" value="F:flavin adenine dinucleotide binding"/>
    <property type="evidence" value="ECO:0007669"/>
    <property type="project" value="InterPro"/>
</dbReference>
<evidence type="ECO:0000313" key="3">
    <source>
        <dbReference type="Proteomes" id="UP000287247"/>
    </source>
</evidence>
<gene>
    <name evidence="2" type="ORF">AsFPU1_0378</name>
</gene>
<dbReference type="InterPro" id="IPR037069">
    <property type="entry name" value="AcylCoA_DH/ox_N_sf"/>
</dbReference>
<feature type="domain" description="Acyl-CoA dehydrogenase/oxidase N-terminal" evidence="1">
    <location>
        <begin position="16"/>
        <end position="122"/>
    </location>
</feature>
<protein>
    <submittedName>
        <fullName evidence="2">Acyl-CoA dehydrogenase family protein</fullName>
    </submittedName>
</protein>
<keyword evidence="3" id="KW-1185">Reference proteome</keyword>